<evidence type="ECO:0000313" key="6">
    <source>
        <dbReference type="Proteomes" id="UP000215086"/>
    </source>
</evidence>
<dbReference type="EMBL" id="CP018477">
    <property type="protein sequence ID" value="ASV75125.1"/>
    <property type="molecule type" value="Genomic_DNA"/>
</dbReference>
<proteinExistence type="inferred from homology"/>
<evidence type="ECO:0000256" key="2">
    <source>
        <dbReference type="ARBA" id="ARBA00022428"/>
    </source>
</evidence>
<dbReference type="Pfam" id="PF02621">
    <property type="entry name" value="VitK2_biosynth"/>
    <property type="match status" value="1"/>
</dbReference>
<accession>A0A286RGM5</accession>
<dbReference type="SUPFAM" id="SSF53850">
    <property type="entry name" value="Periplasmic binding protein-like II"/>
    <property type="match status" value="1"/>
</dbReference>
<organism evidence="5 6">
    <name type="scientific">Thermogutta terrifontis</name>
    <dbReference type="NCBI Taxonomy" id="1331910"/>
    <lineage>
        <taxon>Bacteria</taxon>
        <taxon>Pseudomonadati</taxon>
        <taxon>Planctomycetota</taxon>
        <taxon>Planctomycetia</taxon>
        <taxon>Pirellulales</taxon>
        <taxon>Thermoguttaceae</taxon>
        <taxon>Thermogutta</taxon>
    </lineage>
</organism>
<dbReference type="Proteomes" id="UP000215086">
    <property type="component" value="Chromosome"/>
</dbReference>
<evidence type="ECO:0000313" key="5">
    <source>
        <dbReference type="EMBL" id="ASV75125.1"/>
    </source>
</evidence>
<dbReference type="GO" id="GO:0009234">
    <property type="term" value="P:menaquinone biosynthetic process"/>
    <property type="evidence" value="ECO:0007669"/>
    <property type="project" value="UniProtKB-UniRule"/>
</dbReference>
<gene>
    <name evidence="4" type="primary">mqnA</name>
    <name evidence="5" type="ORF">THTE_2523</name>
</gene>
<keyword evidence="2 4" id="KW-0474">Menaquinone biosynthesis</keyword>
<dbReference type="CDD" id="cd13634">
    <property type="entry name" value="PBP2_Sco4506"/>
    <property type="match status" value="1"/>
</dbReference>
<evidence type="ECO:0000256" key="1">
    <source>
        <dbReference type="ARBA" id="ARBA00004863"/>
    </source>
</evidence>
<comment type="catalytic activity">
    <reaction evidence="4">
        <text>chorismate = 3-[(1-carboxyvinyl)-oxy]benzoate + H2O</text>
        <dbReference type="Rhea" id="RHEA:40051"/>
        <dbReference type="ChEBI" id="CHEBI:15377"/>
        <dbReference type="ChEBI" id="CHEBI:29748"/>
        <dbReference type="ChEBI" id="CHEBI:76981"/>
        <dbReference type="EC" id="4.2.1.151"/>
    </reaction>
</comment>
<sequence>MFISEGFTETAGTMSELYREEIQARQDDVEPLRVGGVVYLNARPLIWALPSLCPWARISFDVPSRLASQLAAKELDVAIVPAIEAFRSSDYVVLSDACIAAADFARSVVIFSRVPLEKVRTLAVDAASRTSAAVSRILLAEKYGVFPEVRELPLGDDPASLDCDAILMIGDRAMTVKRPPLPHVHDLAAEWCSWTGLPLVFAVWVAHSPERDWSHVARIFAAARDRGLAALDIIARKAAADLGLSYTLCYEYLTRDLHFTMGPKEHESLDLFGRLAAKYGFVPANGRLRVIN</sequence>
<dbReference type="KEGG" id="ttf:THTE_2523"/>
<dbReference type="EC" id="4.2.1.151" evidence="4"/>
<evidence type="ECO:0000256" key="4">
    <source>
        <dbReference type="HAMAP-Rule" id="MF_00995"/>
    </source>
</evidence>
<comment type="function">
    <text evidence="4">Catalyzes the dehydration of chorismate into 3-[(1-carboxyvinyl)oxy]benzoate, a step in the biosynthesis of menaquinone (MK, vitamin K2).</text>
</comment>
<keyword evidence="6" id="KW-1185">Reference proteome</keyword>
<comment type="similarity">
    <text evidence="4">Belongs to the MqnA/MqnD family. MqnA subfamily.</text>
</comment>
<dbReference type="PANTHER" id="PTHR37690">
    <property type="entry name" value="CHORISMATE DEHYDRATASE"/>
    <property type="match status" value="1"/>
</dbReference>
<dbReference type="AlphaFoldDB" id="A0A286RGM5"/>
<dbReference type="Gene3D" id="3.40.190.10">
    <property type="entry name" value="Periplasmic binding protein-like II"/>
    <property type="match status" value="2"/>
</dbReference>
<dbReference type="InterPro" id="IPR003773">
    <property type="entry name" value="Menaquinone_biosynth"/>
</dbReference>
<dbReference type="InterPro" id="IPR030868">
    <property type="entry name" value="MqnA"/>
</dbReference>
<dbReference type="GO" id="GO:0016836">
    <property type="term" value="F:hydro-lyase activity"/>
    <property type="evidence" value="ECO:0007669"/>
    <property type="project" value="UniProtKB-UniRule"/>
</dbReference>
<evidence type="ECO:0000256" key="3">
    <source>
        <dbReference type="ARBA" id="ARBA00023239"/>
    </source>
</evidence>
<comment type="pathway">
    <text evidence="1 4">Quinol/quinone metabolism; menaquinone biosynthesis.</text>
</comment>
<dbReference type="PANTHER" id="PTHR37690:SF1">
    <property type="entry name" value="CHORISMATE DEHYDRATASE"/>
    <property type="match status" value="1"/>
</dbReference>
<dbReference type="UniPathway" id="UPA00079"/>
<keyword evidence="3 4" id="KW-0456">Lyase</keyword>
<reference evidence="5 6" key="1">
    <citation type="journal article" name="Front. Microbiol.">
        <title>Sugar Metabolism of the First Thermophilic Planctomycete Thermogutta terrifontis: Comparative Genomic and Transcriptomic Approaches.</title>
        <authorList>
            <person name="Elcheninov A.G."/>
            <person name="Menzel P."/>
            <person name="Gudbergsdottir S.R."/>
            <person name="Slesarev A.I."/>
            <person name="Kadnikov V.V."/>
            <person name="Krogh A."/>
            <person name="Bonch-Osmolovskaya E.A."/>
            <person name="Peng X."/>
            <person name="Kublanov I.V."/>
        </authorList>
    </citation>
    <scope>NUCLEOTIDE SEQUENCE [LARGE SCALE GENOMIC DNA]</scope>
    <source>
        <strain evidence="5 6">R1</strain>
    </source>
</reference>
<protein>
    <recommendedName>
        <fullName evidence="4">Chorismate dehydratase</fullName>
        <ecNumber evidence="4">4.2.1.151</ecNumber>
    </recommendedName>
    <alternativeName>
        <fullName evidence="4">Menaquinone biosynthetic enzyme MqnA</fullName>
    </alternativeName>
</protein>
<name>A0A286RGM5_9BACT</name>
<dbReference type="HAMAP" id="MF_00995">
    <property type="entry name" value="MqnA"/>
    <property type="match status" value="1"/>
</dbReference>